<evidence type="ECO:0000256" key="3">
    <source>
        <dbReference type="ARBA" id="ARBA00012438"/>
    </source>
</evidence>
<dbReference type="InterPro" id="IPR003594">
    <property type="entry name" value="HATPase_dom"/>
</dbReference>
<sequence>MNQVAKNLEYRIKDIEDILFELSLNPTIQDHLLKIKRNTVINHQETQVAISLNNSMITEMSKTNAIKGVFLFTPSGRVYSAGQNDYDVPDMSNEVILQGKGKNIWMLPNKRLRVIPIGKAICHLSNQQILGYFIIYVDMDYFSKVFDNISFTQHDDIFITDTQGNIVSGQHDLFPNLFQHIATYPNKIVQNVSTHQGEKQLYIVPLEKVPWQVISVSQNAMDNEELKQLNVVTVLVLGGVFVLITALVIGISKGISYPIKKLVGYIEQFSKGDFSIQASVKYDDEIGKLHAAFNKMVCSMDTLVHHVREEQSLKQQAQIQALQMQINPHFLYNTLDTINWLAFSQGAKDIGVVARSLGALMHFSLGKEEIISLEEELNAIDNYTRIQKYRYFDSLQIEMDIEEEALYEKVPRHVLLPLIENAIEHGFLDKMTDKKIWVSARIVEEEIDIEIIDNGVGIKKERLTQIINTLEETNSLEVQPKNKHLSIGLRNVHKRIRLRYGMQYGIHIHSQYGQGTCIQLKIPRGDQ</sequence>
<dbReference type="InterPro" id="IPR050640">
    <property type="entry name" value="Bact_2-comp_sensor_kinase"/>
</dbReference>
<dbReference type="Pfam" id="PF02518">
    <property type="entry name" value="HATPase_c"/>
    <property type="match status" value="1"/>
</dbReference>
<evidence type="ECO:0000256" key="13">
    <source>
        <dbReference type="ARBA" id="ARBA00023136"/>
    </source>
</evidence>
<evidence type="ECO:0000256" key="12">
    <source>
        <dbReference type="ARBA" id="ARBA00023012"/>
    </source>
</evidence>
<evidence type="ECO:0000259" key="16">
    <source>
        <dbReference type="PROSITE" id="PS50885"/>
    </source>
</evidence>
<protein>
    <recommendedName>
        <fullName evidence="3">histidine kinase</fullName>
        <ecNumber evidence="3">2.7.13.3</ecNumber>
    </recommendedName>
</protein>
<name>A0A8J8MNH2_9FIRM</name>
<dbReference type="Pfam" id="PF00672">
    <property type="entry name" value="HAMP"/>
    <property type="match status" value="1"/>
</dbReference>
<keyword evidence="11 14" id="KW-1133">Transmembrane helix</keyword>
<keyword evidence="12" id="KW-0902">Two-component regulatory system</keyword>
<reference evidence="17" key="1">
    <citation type="submission" date="2020-07" db="EMBL/GenBank/DDBJ databases">
        <title>Vallitalea pronyensis genome.</title>
        <authorList>
            <person name="Postec A."/>
        </authorList>
    </citation>
    <scope>NUCLEOTIDE SEQUENCE</scope>
    <source>
        <strain evidence="17">FatNI3</strain>
    </source>
</reference>
<evidence type="ECO:0000256" key="10">
    <source>
        <dbReference type="ARBA" id="ARBA00022840"/>
    </source>
</evidence>
<evidence type="ECO:0000256" key="14">
    <source>
        <dbReference type="SAM" id="Phobius"/>
    </source>
</evidence>
<evidence type="ECO:0000256" key="8">
    <source>
        <dbReference type="ARBA" id="ARBA00022741"/>
    </source>
</evidence>
<dbReference type="EMBL" id="CP058649">
    <property type="protein sequence ID" value="QUI24453.1"/>
    <property type="molecule type" value="Genomic_DNA"/>
</dbReference>
<dbReference type="SMART" id="SM00304">
    <property type="entry name" value="HAMP"/>
    <property type="match status" value="1"/>
</dbReference>
<dbReference type="InterPro" id="IPR003660">
    <property type="entry name" value="HAMP_dom"/>
</dbReference>
<dbReference type="EC" id="2.7.13.3" evidence="3"/>
<evidence type="ECO:0000259" key="15">
    <source>
        <dbReference type="PROSITE" id="PS50109"/>
    </source>
</evidence>
<dbReference type="SUPFAM" id="SSF158472">
    <property type="entry name" value="HAMP domain-like"/>
    <property type="match status" value="1"/>
</dbReference>
<dbReference type="Pfam" id="PF02743">
    <property type="entry name" value="dCache_1"/>
    <property type="match status" value="1"/>
</dbReference>
<dbReference type="Gene3D" id="3.30.565.10">
    <property type="entry name" value="Histidine kinase-like ATPase, C-terminal domain"/>
    <property type="match status" value="1"/>
</dbReference>
<dbReference type="CDD" id="cd18774">
    <property type="entry name" value="PDC2_HK_sensor"/>
    <property type="match status" value="1"/>
</dbReference>
<evidence type="ECO:0000256" key="9">
    <source>
        <dbReference type="ARBA" id="ARBA00022777"/>
    </source>
</evidence>
<dbReference type="PROSITE" id="PS50885">
    <property type="entry name" value="HAMP"/>
    <property type="match status" value="1"/>
</dbReference>
<evidence type="ECO:0000256" key="6">
    <source>
        <dbReference type="ARBA" id="ARBA00022679"/>
    </source>
</evidence>
<dbReference type="Proteomes" id="UP000683246">
    <property type="component" value="Chromosome"/>
</dbReference>
<dbReference type="GO" id="GO:0005886">
    <property type="term" value="C:plasma membrane"/>
    <property type="evidence" value="ECO:0007669"/>
    <property type="project" value="UniProtKB-SubCell"/>
</dbReference>
<keyword evidence="7 14" id="KW-0812">Transmembrane</keyword>
<feature type="transmembrane region" description="Helical" evidence="14">
    <location>
        <begin position="229"/>
        <end position="251"/>
    </location>
</feature>
<dbReference type="CDD" id="cd06225">
    <property type="entry name" value="HAMP"/>
    <property type="match status" value="1"/>
</dbReference>
<dbReference type="KEGG" id="vpy:HZI73_20065"/>
<dbReference type="PANTHER" id="PTHR34220:SF11">
    <property type="entry name" value="SENSOR PROTEIN KINASE HPTS"/>
    <property type="match status" value="1"/>
</dbReference>
<keyword evidence="18" id="KW-1185">Reference proteome</keyword>
<evidence type="ECO:0000256" key="11">
    <source>
        <dbReference type="ARBA" id="ARBA00022989"/>
    </source>
</evidence>
<keyword evidence="5" id="KW-0597">Phosphoprotein</keyword>
<keyword evidence="9 17" id="KW-0418">Kinase</keyword>
<dbReference type="GO" id="GO:0005524">
    <property type="term" value="F:ATP binding"/>
    <property type="evidence" value="ECO:0007669"/>
    <property type="project" value="UniProtKB-KW"/>
</dbReference>
<dbReference type="InterPro" id="IPR036890">
    <property type="entry name" value="HATPase_C_sf"/>
</dbReference>
<evidence type="ECO:0000256" key="7">
    <source>
        <dbReference type="ARBA" id="ARBA00022692"/>
    </source>
</evidence>
<dbReference type="PANTHER" id="PTHR34220">
    <property type="entry name" value="SENSOR HISTIDINE KINASE YPDA"/>
    <property type="match status" value="1"/>
</dbReference>
<dbReference type="InterPro" id="IPR033479">
    <property type="entry name" value="dCache_1"/>
</dbReference>
<feature type="domain" description="Histidine kinase" evidence="15">
    <location>
        <begin position="412"/>
        <end position="526"/>
    </location>
</feature>
<dbReference type="InterPro" id="IPR010559">
    <property type="entry name" value="Sig_transdc_His_kin_internal"/>
</dbReference>
<keyword evidence="8" id="KW-0547">Nucleotide-binding</keyword>
<dbReference type="Pfam" id="PF06580">
    <property type="entry name" value="His_kinase"/>
    <property type="match status" value="1"/>
</dbReference>
<organism evidence="17 18">
    <name type="scientific">Vallitalea pronyensis</name>
    <dbReference type="NCBI Taxonomy" id="1348613"/>
    <lineage>
        <taxon>Bacteria</taxon>
        <taxon>Bacillati</taxon>
        <taxon>Bacillota</taxon>
        <taxon>Clostridia</taxon>
        <taxon>Lachnospirales</taxon>
        <taxon>Vallitaleaceae</taxon>
        <taxon>Vallitalea</taxon>
    </lineage>
</organism>
<dbReference type="Gene3D" id="6.10.340.10">
    <property type="match status" value="1"/>
</dbReference>
<comment type="catalytic activity">
    <reaction evidence="1">
        <text>ATP + protein L-histidine = ADP + protein N-phospho-L-histidine.</text>
        <dbReference type="EC" id="2.7.13.3"/>
    </reaction>
</comment>
<keyword evidence="10" id="KW-0067">ATP-binding</keyword>
<dbReference type="PROSITE" id="PS50109">
    <property type="entry name" value="HIS_KIN"/>
    <property type="match status" value="1"/>
</dbReference>
<gene>
    <name evidence="17" type="ORF">HZI73_20065</name>
</gene>
<feature type="domain" description="HAMP" evidence="16">
    <location>
        <begin position="253"/>
        <end position="305"/>
    </location>
</feature>
<dbReference type="GO" id="GO:0000155">
    <property type="term" value="F:phosphorelay sensor kinase activity"/>
    <property type="evidence" value="ECO:0007669"/>
    <property type="project" value="InterPro"/>
</dbReference>
<proteinExistence type="predicted"/>
<evidence type="ECO:0000256" key="2">
    <source>
        <dbReference type="ARBA" id="ARBA00004651"/>
    </source>
</evidence>
<keyword evidence="4" id="KW-1003">Cell membrane</keyword>
<dbReference type="AlphaFoldDB" id="A0A8J8MNH2"/>
<dbReference type="InterPro" id="IPR005467">
    <property type="entry name" value="His_kinase_dom"/>
</dbReference>
<comment type="subcellular location">
    <subcellularLocation>
        <location evidence="2">Cell membrane</location>
        <topology evidence="2">Multi-pass membrane protein</topology>
    </subcellularLocation>
</comment>
<evidence type="ECO:0000256" key="4">
    <source>
        <dbReference type="ARBA" id="ARBA00022475"/>
    </source>
</evidence>
<accession>A0A8J8MNH2</accession>
<dbReference type="SMART" id="SM00387">
    <property type="entry name" value="HATPase_c"/>
    <property type="match status" value="1"/>
</dbReference>
<keyword evidence="13 14" id="KW-0472">Membrane</keyword>
<evidence type="ECO:0000313" key="18">
    <source>
        <dbReference type="Proteomes" id="UP000683246"/>
    </source>
</evidence>
<dbReference type="SUPFAM" id="SSF55874">
    <property type="entry name" value="ATPase domain of HSP90 chaperone/DNA topoisomerase II/histidine kinase"/>
    <property type="match status" value="1"/>
</dbReference>
<keyword evidence="6" id="KW-0808">Transferase</keyword>
<evidence type="ECO:0000256" key="1">
    <source>
        <dbReference type="ARBA" id="ARBA00000085"/>
    </source>
</evidence>
<evidence type="ECO:0000256" key="5">
    <source>
        <dbReference type="ARBA" id="ARBA00022553"/>
    </source>
</evidence>
<evidence type="ECO:0000313" key="17">
    <source>
        <dbReference type="EMBL" id="QUI24453.1"/>
    </source>
</evidence>